<evidence type="ECO:0000256" key="3">
    <source>
        <dbReference type="ARBA" id="ARBA00022801"/>
    </source>
</evidence>
<dbReference type="SUPFAM" id="SSF52540">
    <property type="entry name" value="P-loop containing nucleoside triphosphate hydrolases"/>
    <property type="match status" value="1"/>
</dbReference>
<accession>A0A4R8LLR2</accession>
<evidence type="ECO:0000256" key="4">
    <source>
        <dbReference type="ARBA" id="ARBA00022806"/>
    </source>
</evidence>
<dbReference type="Gene3D" id="1.10.10.160">
    <property type="match status" value="1"/>
</dbReference>
<keyword evidence="6" id="KW-0238">DNA-binding</keyword>
<dbReference type="GO" id="GO:0003677">
    <property type="term" value="F:DNA binding"/>
    <property type="evidence" value="ECO:0007669"/>
    <property type="project" value="UniProtKB-KW"/>
</dbReference>
<dbReference type="GO" id="GO:0016887">
    <property type="term" value="F:ATP hydrolysis activity"/>
    <property type="evidence" value="ECO:0007669"/>
    <property type="project" value="RHEA"/>
</dbReference>
<dbReference type="PROSITE" id="PS51198">
    <property type="entry name" value="UVRD_HELICASE_ATP_BIND"/>
    <property type="match status" value="1"/>
</dbReference>
<reference evidence="13 14" key="1">
    <citation type="submission" date="2019-03" db="EMBL/GenBank/DDBJ databases">
        <title>Genomic Encyclopedia of Type Strains, Phase IV (KMG-IV): sequencing the most valuable type-strain genomes for metagenomic binning, comparative biology and taxonomic classification.</title>
        <authorList>
            <person name="Goeker M."/>
        </authorList>
    </citation>
    <scope>NUCLEOTIDE SEQUENCE [LARGE SCALE GENOMIC DNA]</scope>
    <source>
        <strain evidence="13 14">DSM 17974</strain>
    </source>
</reference>
<dbReference type="AlphaFoldDB" id="A0A4R8LLR2"/>
<feature type="binding site" evidence="11">
    <location>
        <begin position="21"/>
        <end position="28"/>
    </location>
    <ligand>
        <name>ATP</name>
        <dbReference type="ChEBI" id="CHEBI:30616"/>
    </ligand>
</feature>
<keyword evidence="14" id="KW-1185">Reference proteome</keyword>
<dbReference type="OrthoDB" id="9810135at2"/>
<dbReference type="PANTHER" id="PTHR11070">
    <property type="entry name" value="UVRD / RECB / PCRA DNA HELICASE FAMILY MEMBER"/>
    <property type="match status" value="1"/>
</dbReference>
<keyword evidence="2 11" id="KW-0547">Nucleotide-binding</keyword>
<keyword evidence="5 11" id="KW-0067">ATP-binding</keyword>
<dbReference type="PANTHER" id="PTHR11070:SF2">
    <property type="entry name" value="ATP-DEPENDENT DNA HELICASE SRS2"/>
    <property type="match status" value="1"/>
</dbReference>
<dbReference type="InterPro" id="IPR014016">
    <property type="entry name" value="UvrD-like_ATP-bd"/>
</dbReference>
<dbReference type="Gene3D" id="3.40.50.300">
    <property type="entry name" value="P-loop containing nucleotide triphosphate hydrolases"/>
    <property type="match status" value="2"/>
</dbReference>
<dbReference type="CDD" id="cd17932">
    <property type="entry name" value="DEXQc_UvrD"/>
    <property type="match status" value="1"/>
</dbReference>
<keyword evidence="7" id="KW-0413">Isomerase</keyword>
<comment type="similarity">
    <text evidence="1">Belongs to the helicase family. UvrD subfamily.</text>
</comment>
<dbReference type="RefSeq" id="WP_134160400.1">
    <property type="nucleotide sequence ID" value="NZ_SORF01000011.1"/>
</dbReference>
<evidence type="ECO:0000256" key="6">
    <source>
        <dbReference type="ARBA" id="ARBA00023125"/>
    </source>
</evidence>
<dbReference type="Proteomes" id="UP000294581">
    <property type="component" value="Unassembled WGS sequence"/>
</dbReference>
<dbReference type="Pfam" id="PF13361">
    <property type="entry name" value="UvrD_C"/>
    <property type="match status" value="1"/>
</dbReference>
<evidence type="ECO:0000256" key="10">
    <source>
        <dbReference type="ARBA" id="ARBA00048988"/>
    </source>
</evidence>
<evidence type="ECO:0000256" key="8">
    <source>
        <dbReference type="ARBA" id="ARBA00034617"/>
    </source>
</evidence>
<evidence type="ECO:0000313" key="13">
    <source>
        <dbReference type="EMBL" id="TDY43470.1"/>
    </source>
</evidence>
<dbReference type="InterPro" id="IPR014017">
    <property type="entry name" value="DNA_helicase_UvrD-like_C"/>
</dbReference>
<evidence type="ECO:0000256" key="5">
    <source>
        <dbReference type="ARBA" id="ARBA00022840"/>
    </source>
</evidence>
<evidence type="ECO:0000256" key="9">
    <source>
        <dbReference type="ARBA" id="ARBA00034808"/>
    </source>
</evidence>
<dbReference type="InterPro" id="IPR000212">
    <property type="entry name" value="DNA_helicase_UvrD/REP"/>
</dbReference>
<evidence type="ECO:0000256" key="11">
    <source>
        <dbReference type="PROSITE-ProRule" id="PRU00560"/>
    </source>
</evidence>
<dbReference type="GO" id="GO:0000725">
    <property type="term" value="P:recombinational repair"/>
    <property type="evidence" value="ECO:0007669"/>
    <property type="project" value="TreeGrafter"/>
</dbReference>
<keyword evidence="3 11" id="KW-0378">Hydrolase</keyword>
<dbReference type="GO" id="GO:0005524">
    <property type="term" value="F:ATP binding"/>
    <property type="evidence" value="ECO:0007669"/>
    <property type="project" value="UniProtKB-UniRule"/>
</dbReference>
<dbReference type="Pfam" id="PF00580">
    <property type="entry name" value="UvrD-helicase"/>
    <property type="match status" value="1"/>
</dbReference>
<comment type="catalytic activity">
    <reaction evidence="10">
        <text>ATP + H2O = ADP + phosphate + H(+)</text>
        <dbReference type="Rhea" id="RHEA:13065"/>
        <dbReference type="ChEBI" id="CHEBI:15377"/>
        <dbReference type="ChEBI" id="CHEBI:15378"/>
        <dbReference type="ChEBI" id="CHEBI:30616"/>
        <dbReference type="ChEBI" id="CHEBI:43474"/>
        <dbReference type="ChEBI" id="CHEBI:456216"/>
        <dbReference type="EC" id="5.6.2.4"/>
    </reaction>
</comment>
<dbReference type="InterPro" id="IPR013986">
    <property type="entry name" value="DExx_box_DNA_helicase_dom_sf"/>
</dbReference>
<organism evidence="13 14">
    <name type="scientific">Alicyclobacillus sacchari</name>
    <dbReference type="NCBI Taxonomy" id="392010"/>
    <lineage>
        <taxon>Bacteria</taxon>
        <taxon>Bacillati</taxon>
        <taxon>Bacillota</taxon>
        <taxon>Bacilli</taxon>
        <taxon>Bacillales</taxon>
        <taxon>Alicyclobacillaceae</taxon>
        <taxon>Alicyclobacillus</taxon>
    </lineage>
</organism>
<name>A0A4R8LLR2_9BACL</name>
<feature type="domain" description="UvrD-like helicase ATP-binding" evidence="12">
    <location>
        <begin position="1"/>
        <end position="269"/>
    </location>
</feature>
<keyword evidence="4 11" id="KW-0347">Helicase</keyword>
<comment type="caution">
    <text evidence="13">The sequence shown here is derived from an EMBL/GenBank/DDBJ whole genome shotgun (WGS) entry which is preliminary data.</text>
</comment>
<evidence type="ECO:0000256" key="2">
    <source>
        <dbReference type="ARBA" id="ARBA00022741"/>
    </source>
</evidence>
<dbReference type="InterPro" id="IPR027417">
    <property type="entry name" value="P-loop_NTPase"/>
</dbReference>
<evidence type="ECO:0000313" key="14">
    <source>
        <dbReference type="Proteomes" id="UP000294581"/>
    </source>
</evidence>
<evidence type="ECO:0000259" key="12">
    <source>
        <dbReference type="PROSITE" id="PS51198"/>
    </source>
</evidence>
<evidence type="ECO:0000256" key="1">
    <source>
        <dbReference type="ARBA" id="ARBA00009922"/>
    </source>
</evidence>
<proteinExistence type="inferred from homology"/>
<gene>
    <name evidence="13" type="ORF">C7445_111118</name>
</gene>
<sequence>MWTDEQLKIICPRDGSTCVVAAPGSGKTSVLTEHIAQVIKARHVSPAAVLAMTFTRQGAEHMRLKLRAHPLLTDKEVESIQIGTFHGSMFRFMMEVRSDIPVLLSRQEQLACMREAIEKVVGRAKAIGVYDTTCWLTRYTKYVGTGAVEGERYERNIYKAYNHIKRSANRWDHDDILAESLEVLQSGSELDRWSKIRYILVDEFQDTNQPQWDIVRILHEKYHIPVFIVGDDDQSIYAFRGASPIFLQNASEHLFSVEQFLLTKNFRSCLAIVRAAEHLIQHVSCRIDKPLRAVSRREGYVRAINIHNEIDEVDCIKDILKICLPLSCSIAILARTRRQVARVWGALQRELRPLWPVLQTKVEFRTYHDSKGKEWDVVILLDTVVEHGGVNLMNDEERRLFYVAMTRARTVLVCLVPRTIDGVGTVPSPFLFESELAFATWSQEEVGDIQQCLMTDACHGS</sequence>
<dbReference type="EC" id="5.6.2.4" evidence="9"/>
<protein>
    <recommendedName>
        <fullName evidence="9">DNA 3'-5' helicase</fullName>
        <ecNumber evidence="9">5.6.2.4</ecNumber>
    </recommendedName>
</protein>
<evidence type="ECO:0000256" key="7">
    <source>
        <dbReference type="ARBA" id="ARBA00023235"/>
    </source>
</evidence>
<dbReference type="EMBL" id="SORF01000011">
    <property type="protein sequence ID" value="TDY43470.1"/>
    <property type="molecule type" value="Genomic_DNA"/>
</dbReference>
<dbReference type="GO" id="GO:0043138">
    <property type="term" value="F:3'-5' DNA helicase activity"/>
    <property type="evidence" value="ECO:0007669"/>
    <property type="project" value="UniProtKB-EC"/>
</dbReference>
<comment type="catalytic activity">
    <reaction evidence="8">
        <text>Couples ATP hydrolysis with the unwinding of duplex DNA by translocating in the 3'-5' direction.</text>
        <dbReference type="EC" id="5.6.2.4"/>
    </reaction>
</comment>